<dbReference type="InterPro" id="IPR025754">
    <property type="entry name" value="TRC8_N_dom"/>
</dbReference>
<feature type="transmembrane region" description="Helical" evidence="18">
    <location>
        <begin position="405"/>
        <end position="431"/>
    </location>
</feature>
<dbReference type="GO" id="GO:0012505">
    <property type="term" value="C:endomembrane system"/>
    <property type="evidence" value="ECO:0007669"/>
    <property type="project" value="TreeGrafter"/>
</dbReference>
<dbReference type="Pfam" id="PF13639">
    <property type="entry name" value="zf-RING_2"/>
    <property type="match status" value="1"/>
</dbReference>
<keyword evidence="4 18" id="KW-0812">Transmembrane</keyword>
<evidence type="ECO:0000256" key="8">
    <source>
        <dbReference type="ARBA" id="ARBA00022946"/>
    </source>
</evidence>
<evidence type="ECO:0000256" key="18">
    <source>
        <dbReference type="SAM" id="Phobius"/>
    </source>
</evidence>
<evidence type="ECO:0000259" key="19">
    <source>
        <dbReference type="PROSITE" id="PS50089"/>
    </source>
</evidence>
<evidence type="ECO:0000256" key="15">
    <source>
        <dbReference type="ARBA" id="ARBA00035359"/>
    </source>
</evidence>
<dbReference type="InterPro" id="IPR050731">
    <property type="entry name" value="HRD1_E3_ubiq-ligases"/>
</dbReference>
<dbReference type="PANTHER" id="PTHR22763">
    <property type="entry name" value="RING ZINC FINGER PROTEIN"/>
    <property type="match status" value="1"/>
</dbReference>
<feature type="transmembrane region" description="Helical" evidence="18">
    <location>
        <begin position="479"/>
        <end position="499"/>
    </location>
</feature>
<keyword evidence="10 18" id="KW-1133">Transmembrane helix</keyword>
<evidence type="ECO:0000313" key="21">
    <source>
        <dbReference type="WBParaSite" id="sdigi.contig60.g3248.t1"/>
    </source>
</evidence>
<evidence type="ECO:0000256" key="16">
    <source>
        <dbReference type="PROSITE-ProRule" id="PRU00175"/>
    </source>
</evidence>
<dbReference type="SUPFAM" id="SSF57850">
    <property type="entry name" value="RING/U-box"/>
    <property type="match status" value="1"/>
</dbReference>
<name>A0A915Q242_9BILA</name>
<dbReference type="PROSITE" id="PS50089">
    <property type="entry name" value="ZF_RING_2"/>
    <property type="match status" value="1"/>
</dbReference>
<evidence type="ECO:0000256" key="5">
    <source>
        <dbReference type="ARBA" id="ARBA00022723"/>
    </source>
</evidence>
<dbReference type="FunFam" id="2.30.30.790:FF:000002">
    <property type="entry name" value="39S ribosomal protein L19, mitochondrial"/>
    <property type="match status" value="1"/>
</dbReference>
<evidence type="ECO:0000256" key="17">
    <source>
        <dbReference type="SAM" id="MobiDB-lite"/>
    </source>
</evidence>
<sequence>MDVGEAVEIFSIRARAALLRCMEVALRLPGFLLFELWWRNRDIHFTPDMFKESFSSYLEMDQIIEFIQTRNFDQIGAQVLSYAARYVQLEQNGDPDLKLDDFTKLERHGFHILAQACLCRFTNIFAFLVLCVAQSCLLSLESDIGRVTLAVFLIPIIARMCALPINRLIIAHNVACSLAMLVICIYVINKTPTLVLSIRHSVRHLKTIIILRGIGGGAAVVWHRLRLTEILVSAWLSMFFARIYIHLAGKRRGFDEIGAIFLASVAESTNTPMSLLALALTVSCFCKQILHVAECVVGGQRVHGHVLANGGYTGALTLALLCAQTGLLGMRTEQKAFLLGLVLFIVLSALLQSLCEILEPQLLVLAANRLTSRNQHARSIFLAVLVITTSLCASLAVTRFLPIDLWCLIIVSNCLLTALHTMSAVIIYGIYLLETGFIDAWGRVDDVVFICKTVTRGIEVSVALNVVGYGILTSLDGHWTLVSLAILVLYLYFSVWSRLQTGIVNVQLRRAANSSLSLLPHVSKTVLQQRRDVCAICLCNMIEDVRMTPCKHLFHSICLRKWLCIKQVCPLCYSDLRKSKASEILDELFLEASNDIDSQVDSENGASESSDAENFSEDEYLPWNLLNGRSKTSRYYIRLLLQKNPPNLDSEASSEILLREAEIFCRRAYRRFFGAERKIRLATHMRNFREVYPDFQPTSIYGRRNLLREELERKDMLERRLRIDIPEFYVGSIVAVTYSDKKLVGLKNRFLGICISRRLEGLKTQFTLRNVIEGIGVEVMYEMYTPTITKIEVIKLEKRLDDDLSYLVDAYPEYSTFSMNMEPVSHVVGKPVPVNPLKVKLRPPPWTRRWELFDYKGIEDAWTEQTPWYKKKLRKTKLTDLRKYDLIADYREVMTDVDEELAIEEEMRDFETKRQQAGATKRKILRSAEQSRISDL</sequence>
<feature type="transmembrane region" description="Helical" evidence="18">
    <location>
        <begin position="310"/>
        <end position="329"/>
    </location>
</feature>
<dbReference type="Pfam" id="PF01245">
    <property type="entry name" value="Ribosomal_L19"/>
    <property type="match status" value="1"/>
</dbReference>
<evidence type="ECO:0000256" key="1">
    <source>
        <dbReference type="ARBA" id="ARBA00004141"/>
    </source>
</evidence>
<dbReference type="GO" id="GO:0043161">
    <property type="term" value="P:proteasome-mediated ubiquitin-dependent protein catabolic process"/>
    <property type="evidence" value="ECO:0007669"/>
    <property type="project" value="TreeGrafter"/>
</dbReference>
<keyword evidence="20" id="KW-1185">Reference proteome</keyword>
<dbReference type="AlphaFoldDB" id="A0A915Q242"/>
<keyword evidence="12 18" id="KW-0472">Membrane</keyword>
<dbReference type="Pfam" id="PF13705">
    <property type="entry name" value="TRC8_N"/>
    <property type="match status" value="1"/>
</dbReference>
<feature type="transmembrane region" description="Helical" evidence="18">
    <location>
        <begin position="270"/>
        <end position="290"/>
    </location>
</feature>
<feature type="transmembrane region" description="Helical" evidence="18">
    <location>
        <begin position="171"/>
        <end position="188"/>
    </location>
</feature>
<dbReference type="GO" id="GO:0006412">
    <property type="term" value="P:translation"/>
    <property type="evidence" value="ECO:0007669"/>
    <property type="project" value="InterPro"/>
</dbReference>
<evidence type="ECO:0000256" key="6">
    <source>
        <dbReference type="ARBA" id="ARBA00022771"/>
    </source>
</evidence>
<evidence type="ECO:0000256" key="7">
    <source>
        <dbReference type="ARBA" id="ARBA00022833"/>
    </source>
</evidence>
<evidence type="ECO:0000256" key="3">
    <source>
        <dbReference type="ARBA" id="ARBA00005781"/>
    </source>
</evidence>
<dbReference type="SUPFAM" id="SSF50104">
    <property type="entry name" value="Translation proteins SH3-like domain"/>
    <property type="match status" value="1"/>
</dbReference>
<comment type="similarity">
    <text evidence="3">Belongs to the bacterial ribosomal protein bL19 family.</text>
</comment>
<dbReference type="InterPro" id="IPR038657">
    <property type="entry name" value="Ribosomal_bL19_sf"/>
</dbReference>
<organism evidence="20 21">
    <name type="scientific">Setaria digitata</name>
    <dbReference type="NCBI Taxonomy" id="48799"/>
    <lineage>
        <taxon>Eukaryota</taxon>
        <taxon>Metazoa</taxon>
        <taxon>Ecdysozoa</taxon>
        <taxon>Nematoda</taxon>
        <taxon>Chromadorea</taxon>
        <taxon>Rhabditida</taxon>
        <taxon>Spirurina</taxon>
        <taxon>Spiruromorpha</taxon>
        <taxon>Filarioidea</taxon>
        <taxon>Setariidae</taxon>
        <taxon>Setaria</taxon>
    </lineage>
</organism>
<keyword evidence="9" id="KW-0689">Ribosomal protein</keyword>
<keyword evidence="11" id="KW-0496">Mitochondrion</keyword>
<dbReference type="GO" id="GO:0036503">
    <property type="term" value="P:ERAD pathway"/>
    <property type="evidence" value="ECO:0007669"/>
    <property type="project" value="TreeGrafter"/>
</dbReference>
<dbReference type="GO" id="GO:0003735">
    <property type="term" value="F:structural constituent of ribosome"/>
    <property type="evidence" value="ECO:0007669"/>
    <property type="project" value="InterPro"/>
</dbReference>
<dbReference type="Gene3D" id="3.30.40.10">
    <property type="entry name" value="Zinc/RING finger domain, C3HC4 (zinc finger)"/>
    <property type="match status" value="1"/>
</dbReference>
<evidence type="ECO:0000313" key="20">
    <source>
        <dbReference type="Proteomes" id="UP000887581"/>
    </source>
</evidence>
<accession>A0A915Q242</accession>
<dbReference type="SMART" id="SM00184">
    <property type="entry name" value="RING"/>
    <property type="match status" value="1"/>
</dbReference>
<dbReference type="GO" id="GO:0005840">
    <property type="term" value="C:ribosome"/>
    <property type="evidence" value="ECO:0007669"/>
    <property type="project" value="UniProtKB-KW"/>
</dbReference>
<reference evidence="21" key="1">
    <citation type="submission" date="2022-11" db="UniProtKB">
        <authorList>
            <consortium name="WormBaseParasite"/>
        </authorList>
    </citation>
    <scope>IDENTIFICATION</scope>
</reference>
<dbReference type="GO" id="GO:1990904">
    <property type="term" value="C:ribonucleoprotein complex"/>
    <property type="evidence" value="ECO:0007669"/>
    <property type="project" value="UniProtKB-KW"/>
</dbReference>
<feature type="transmembrane region" description="Helical" evidence="18">
    <location>
        <begin position="336"/>
        <end position="359"/>
    </location>
</feature>
<dbReference type="Gene3D" id="2.30.30.790">
    <property type="match status" value="1"/>
</dbReference>
<keyword evidence="7" id="KW-0862">Zinc</keyword>
<keyword evidence="6 16" id="KW-0863">Zinc-finger</keyword>
<dbReference type="InterPro" id="IPR013083">
    <property type="entry name" value="Znf_RING/FYVE/PHD"/>
</dbReference>
<dbReference type="GO" id="GO:0005739">
    <property type="term" value="C:mitochondrion"/>
    <property type="evidence" value="ECO:0007669"/>
    <property type="project" value="UniProtKB-SubCell"/>
</dbReference>
<dbReference type="GO" id="GO:0008270">
    <property type="term" value="F:zinc ion binding"/>
    <property type="evidence" value="ECO:0007669"/>
    <property type="project" value="UniProtKB-KW"/>
</dbReference>
<dbReference type="Proteomes" id="UP000887581">
    <property type="component" value="Unplaced"/>
</dbReference>
<dbReference type="InterPro" id="IPR001857">
    <property type="entry name" value="Ribosomal_bL19"/>
</dbReference>
<evidence type="ECO:0000256" key="4">
    <source>
        <dbReference type="ARBA" id="ARBA00022692"/>
    </source>
</evidence>
<dbReference type="WBParaSite" id="sdigi.contig60.g3248.t1">
    <property type="protein sequence ID" value="sdigi.contig60.g3248.t1"/>
    <property type="gene ID" value="sdigi.contig60.g3248"/>
</dbReference>
<dbReference type="GO" id="GO:0061630">
    <property type="term" value="F:ubiquitin protein ligase activity"/>
    <property type="evidence" value="ECO:0007669"/>
    <property type="project" value="TreeGrafter"/>
</dbReference>
<comment type="subcellular location">
    <subcellularLocation>
        <location evidence="1">Membrane</location>
        <topology evidence="1">Multi-pass membrane protein</topology>
    </subcellularLocation>
    <subcellularLocation>
        <location evidence="2">Mitochondrion</location>
    </subcellularLocation>
</comment>
<feature type="domain" description="RING-type" evidence="19">
    <location>
        <begin position="534"/>
        <end position="572"/>
    </location>
</feature>
<feature type="region of interest" description="Disordered" evidence="17">
    <location>
        <begin position="909"/>
        <end position="936"/>
    </location>
</feature>
<evidence type="ECO:0000256" key="11">
    <source>
        <dbReference type="ARBA" id="ARBA00023128"/>
    </source>
</evidence>
<evidence type="ECO:0000256" key="14">
    <source>
        <dbReference type="ARBA" id="ARBA00035288"/>
    </source>
</evidence>
<evidence type="ECO:0000256" key="10">
    <source>
        <dbReference type="ARBA" id="ARBA00022989"/>
    </source>
</evidence>
<evidence type="ECO:0000256" key="9">
    <source>
        <dbReference type="ARBA" id="ARBA00022980"/>
    </source>
</evidence>
<feature type="transmembrane region" description="Helical" evidence="18">
    <location>
        <begin position="231"/>
        <end position="249"/>
    </location>
</feature>
<evidence type="ECO:0000256" key="13">
    <source>
        <dbReference type="ARBA" id="ARBA00023274"/>
    </source>
</evidence>
<evidence type="ECO:0000256" key="12">
    <source>
        <dbReference type="ARBA" id="ARBA00023136"/>
    </source>
</evidence>
<proteinExistence type="inferred from homology"/>
<keyword evidence="13" id="KW-0687">Ribonucleoprotein</keyword>
<dbReference type="InterPro" id="IPR001841">
    <property type="entry name" value="Znf_RING"/>
</dbReference>
<dbReference type="GO" id="GO:0016020">
    <property type="term" value="C:membrane"/>
    <property type="evidence" value="ECO:0007669"/>
    <property type="project" value="UniProtKB-SubCell"/>
</dbReference>
<dbReference type="PANTHER" id="PTHR22763:SF191">
    <property type="entry name" value="RING FINGER PROTEIN 145 HOMOLOG"/>
    <property type="match status" value="1"/>
</dbReference>
<feature type="transmembrane region" description="Helical" evidence="18">
    <location>
        <begin position="379"/>
        <end position="398"/>
    </location>
</feature>
<keyword evidence="5" id="KW-0479">Metal-binding</keyword>
<protein>
    <recommendedName>
        <fullName evidence="14">Large ribosomal subunit protein bL19m</fullName>
    </recommendedName>
    <alternativeName>
        <fullName evidence="15">39S ribosomal protein L19, mitochondrial</fullName>
    </alternativeName>
</protein>
<evidence type="ECO:0000256" key="2">
    <source>
        <dbReference type="ARBA" id="ARBA00004173"/>
    </source>
</evidence>
<dbReference type="PRINTS" id="PR00061">
    <property type="entry name" value="RIBOSOMALL19"/>
</dbReference>
<keyword evidence="8" id="KW-0809">Transit peptide</keyword>
<dbReference type="InterPro" id="IPR008991">
    <property type="entry name" value="Translation_prot_SH3-like_sf"/>
</dbReference>
<feature type="transmembrane region" description="Helical" evidence="18">
    <location>
        <begin position="209"/>
        <end position="225"/>
    </location>
</feature>